<protein>
    <submittedName>
        <fullName evidence="1">Uncharacterized protein</fullName>
    </submittedName>
</protein>
<reference evidence="1" key="1">
    <citation type="journal article" date="2020" name="Nature">
        <title>Giant virus diversity and host interactions through global metagenomics.</title>
        <authorList>
            <person name="Schulz F."/>
            <person name="Roux S."/>
            <person name="Paez-Espino D."/>
            <person name="Jungbluth S."/>
            <person name="Walsh D.A."/>
            <person name="Denef V.J."/>
            <person name="McMahon K.D."/>
            <person name="Konstantinidis K.T."/>
            <person name="Eloe-Fadrosh E.A."/>
            <person name="Kyrpides N.C."/>
            <person name="Woyke T."/>
        </authorList>
    </citation>
    <scope>NUCLEOTIDE SEQUENCE</scope>
    <source>
        <strain evidence="1">GVMAG-S-1062768-28</strain>
    </source>
</reference>
<name>A0A6C0JR12_9ZZZZ</name>
<evidence type="ECO:0000313" key="1">
    <source>
        <dbReference type="EMBL" id="QHU08202.1"/>
    </source>
</evidence>
<sequence length="147" mass="17586">MVNKILILTEKEKYQMEQEGFITREYRFLDGATLYNATSFSEYVMAYGKPWIKGDKIHVILVIFKIWNTSKLPNAKTGIEIDKILCEISRYRKDDKKMTTPNVFYFHKDENLFFDHYSCLQTVVQQKYPNTCYFTQFNPNGWFLVFL</sequence>
<accession>A0A6C0JR12</accession>
<dbReference type="EMBL" id="MN740695">
    <property type="protein sequence ID" value="QHU08202.1"/>
    <property type="molecule type" value="Genomic_DNA"/>
</dbReference>
<dbReference type="AlphaFoldDB" id="A0A6C0JR12"/>
<proteinExistence type="predicted"/>
<organism evidence="1">
    <name type="scientific">viral metagenome</name>
    <dbReference type="NCBI Taxonomy" id="1070528"/>
    <lineage>
        <taxon>unclassified sequences</taxon>
        <taxon>metagenomes</taxon>
        <taxon>organismal metagenomes</taxon>
    </lineage>
</organism>